<reference evidence="10" key="1">
    <citation type="journal article" date="2020" name="mSystems">
        <title>Genome- and Community-Level Interaction Insights into Carbon Utilization and Element Cycling Functions of Hydrothermarchaeota in Hydrothermal Sediment.</title>
        <authorList>
            <person name="Zhou Z."/>
            <person name="Liu Y."/>
            <person name="Xu W."/>
            <person name="Pan J."/>
            <person name="Luo Z.H."/>
            <person name="Li M."/>
        </authorList>
    </citation>
    <scope>NUCLEOTIDE SEQUENCE [LARGE SCALE GENOMIC DNA]</scope>
    <source>
        <strain evidence="10">SpSt-1220</strain>
    </source>
</reference>
<evidence type="ECO:0000256" key="8">
    <source>
        <dbReference type="ARBA" id="ARBA00023315"/>
    </source>
</evidence>
<dbReference type="NCBIfam" id="TIGR00546">
    <property type="entry name" value="lnt"/>
    <property type="match status" value="1"/>
</dbReference>
<keyword evidence="3" id="KW-1003">Cell membrane</keyword>
<dbReference type="Proteomes" id="UP000886162">
    <property type="component" value="Unassembled WGS sequence"/>
</dbReference>
<accession>A0A831LD78</accession>
<dbReference type="CDD" id="cd07571">
    <property type="entry name" value="ALP_N-acyl_transferase"/>
    <property type="match status" value="1"/>
</dbReference>
<dbReference type="Gene3D" id="3.60.110.10">
    <property type="entry name" value="Carbon-nitrogen hydrolase"/>
    <property type="match status" value="1"/>
</dbReference>
<evidence type="ECO:0000256" key="7">
    <source>
        <dbReference type="ARBA" id="ARBA00023136"/>
    </source>
</evidence>
<dbReference type="SUPFAM" id="SSF56317">
    <property type="entry name" value="Carbon-nitrogen hydrolase"/>
    <property type="match status" value="1"/>
</dbReference>
<evidence type="ECO:0000313" key="10">
    <source>
        <dbReference type="EMBL" id="HDR46076.1"/>
    </source>
</evidence>
<sequence>LNSAFLLSSEGEILGRSDKVHLVPFGEYVPLKTFLPFIDKLVVGIGDFSPGTVTTLSMNGASVGVLVCFEGIFPELARDFVRQGSDLLVNITNDAWFGRSSAPYQHLAMTRFRAVENRIWTARAANTGISAFISPRGEILAATPIFEPAVSSAQVRLGAGSSLYRSWGDILPMACGVFILWCLVRLWRKPTAANSCGAQGNSL</sequence>
<evidence type="ECO:0000256" key="5">
    <source>
        <dbReference type="ARBA" id="ARBA00022692"/>
    </source>
</evidence>
<keyword evidence="8" id="KW-0012">Acyltransferase</keyword>
<dbReference type="AlphaFoldDB" id="A0A831LD78"/>
<evidence type="ECO:0000259" key="9">
    <source>
        <dbReference type="PROSITE" id="PS50263"/>
    </source>
</evidence>
<keyword evidence="5" id="KW-0812">Transmembrane</keyword>
<dbReference type="GO" id="GO:0016410">
    <property type="term" value="F:N-acyltransferase activity"/>
    <property type="evidence" value="ECO:0007669"/>
    <property type="project" value="InterPro"/>
</dbReference>
<name>A0A831LD78_9BACT</name>
<keyword evidence="6" id="KW-1133">Transmembrane helix</keyword>
<evidence type="ECO:0000256" key="6">
    <source>
        <dbReference type="ARBA" id="ARBA00022989"/>
    </source>
</evidence>
<keyword evidence="4" id="KW-0808">Transferase</keyword>
<evidence type="ECO:0000256" key="3">
    <source>
        <dbReference type="ARBA" id="ARBA00022475"/>
    </source>
</evidence>
<dbReference type="PANTHER" id="PTHR38686">
    <property type="entry name" value="APOLIPOPROTEIN N-ACYLTRANSFERASE"/>
    <property type="match status" value="1"/>
</dbReference>
<comment type="similarity">
    <text evidence="2">Belongs to the CN hydrolase family. Apolipoprotein N-acyltransferase subfamily.</text>
</comment>
<dbReference type="EMBL" id="DSDO01000006">
    <property type="protein sequence ID" value="HDR46076.1"/>
    <property type="molecule type" value="Genomic_DNA"/>
</dbReference>
<proteinExistence type="inferred from homology"/>
<evidence type="ECO:0000256" key="2">
    <source>
        <dbReference type="ARBA" id="ARBA00010065"/>
    </source>
</evidence>
<dbReference type="GO" id="GO:0005886">
    <property type="term" value="C:plasma membrane"/>
    <property type="evidence" value="ECO:0007669"/>
    <property type="project" value="UniProtKB-SubCell"/>
</dbReference>
<dbReference type="PANTHER" id="PTHR38686:SF1">
    <property type="entry name" value="APOLIPOPROTEIN N-ACYLTRANSFERASE"/>
    <property type="match status" value="1"/>
</dbReference>
<dbReference type="InterPro" id="IPR003010">
    <property type="entry name" value="C-N_Hydrolase"/>
</dbReference>
<dbReference type="InterPro" id="IPR036526">
    <property type="entry name" value="C-N_Hydrolase_sf"/>
</dbReference>
<dbReference type="Pfam" id="PF00795">
    <property type="entry name" value="CN_hydrolase"/>
    <property type="match status" value="1"/>
</dbReference>
<comment type="caution">
    <text evidence="10">The sequence shown here is derived from an EMBL/GenBank/DDBJ whole genome shotgun (WGS) entry which is preliminary data.</text>
</comment>
<evidence type="ECO:0000256" key="1">
    <source>
        <dbReference type="ARBA" id="ARBA00004651"/>
    </source>
</evidence>
<feature type="non-terminal residue" evidence="10">
    <location>
        <position position="1"/>
    </location>
</feature>
<dbReference type="InterPro" id="IPR004563">
    <property type="entry name" value="Apolipo_AcylTrfase"/>
</dbReference>
<dbReference type="PROSITE" id="PS50263">
    <property type="entry name" value="CN_HYDROLASE"/>
    <property type="match status" value="1"/>
</dbReference>
<protein>
    <submittedName>
        <fullName evidence="10">Apolipoprotein N-acyltransferase</fullName>
    </submittedName>
</protein>
<feature type="domain" description="CN hydrolase" evidence="9">
    <location>
        <begin position="1"/>
        <end position="157"/>
    </location>
</feature>
<keyword evidence="7" id="KW-0472">Membrane</keyword>
<evidence type="ECO:0000256" key="4">
    <source>
        <dbReference type="ARBA" id="ARBA00022679"/>
    </source>
</evidence>
<organism evidence="10">
    <name type="scientific">Geoalkalibacter subterraneus</name>
    <dbReference type="NCBI Taxonomy" id="483547"/>
    <lineage>
        <taxon>Bacteria</taxon>
        <taxon>Pseudomonadati</taxon>
        <taxon>Thermodesulfobacteriota</taxon>
        <taxon>Desulfuromonadia</taxon>
        <taxon>Desulfuromonadales</taxon>
        <taxon>Geoalkalibacteraceae</taxon>
        <taxon>Geoalkalibacter</taxon>
    </lineage>
</organism>
<comment type="subcellular location">
    <subcellularLocation>
        <location evidence="1">Cell membrane</location>
        <topology evidence="1">Multi-pass membrane protein</topology>
    </subcellularLocation>
</comment>
<dbReference type="GO" id="GO:0042158">
    <property type="term" value="P:lipoprotein biosynthetic process"/>
    <property type="evidence" value="ECO:0007669"/>
    <property type="project" value="InterPro"/>
</dbReference>
<gene>
    <name evidence="10" type="primary">lnt</name>
    <name evidence="10" type="ORF">ENN94_00075</name>
</gene>